<evidence type="ECO:0000313" key="1">
    <source>
        <dbReference type="EMBL" id="CAF4986382.1"/>
    </source>
</evidence>
<comment type="caution">
    <text evidence="1">The sequence shown here is derived from an EMBL/GenBank/DDBJ whole genome shotgun (WGS) entry which is preliminary data.</text>
</comment>
<gene>
    <name evidence="1" type="ORF">QYT958_LOCUS36662</name>
</gene>
<reference evidence="1" key="1">
    <citation type="submission" date="2021-02" db="EMBL/GenBank/DDBJ databases">
        <authorList>
            <person name="Nowell W R."/>
        </authorList>
    </citation>
    <scope>NUCLEOTIDE SEQUENCE</scope>
</reference>
<organism evidence="1 2">
    <name type="scientific">Rotaria socialis</name>
    <dbReference type="NCBI Taxonomy" id="392032"/>
    <lineage>
        <taxon>Eukaryota</taxon>
        <taxon>Metazoa</taxon>
        <taxon>Spiralia</taxon>
        <taxon>Gnathifera</taxon>
        <taxon>Rotifera</taxon>
        <taxon>Eurotatoria</taxon>
        <taxon>Bdelloidea</taxon>
        <taxon>Philodinida</taxon>
        <taxon>Philodinidae</taxon>
        <taxon>Rotaria</taxon>
    </lineage>
</organism>
<name>A0A821ZNH0_9BILA</name>
<dbReference type="Proteomes" id="UP000663848">
    <property type="component" value="Unassembled WGS sequence"/>
</dbReference>
<dbReference type="EMBL" id="CAJOBR010029485">
    <property type="protein sequence ID" value="CAF4986382.1"/>
    <property type="molecule type" value="Genomic_DNA"/>
</dbReference>
<protein>
    <submittedName>
        <fullName evidence="1">Uncharacterized protein</fullName>
    </submittedName>
</protein>
<feature type="non-terminal residue" evidence="1">
    <location>
        <position position="209"/>
    </location>
</feature>
<evidence type="ECO:0000313" key="2">
    <source>
        <dbReference type="Proteomes" id="UP000663848"/>
    </source>
</evidence>
<sequence>MHTKAPILYQNNLELFLLFSGANVAVWDQLCFFTYFIIHSEQLDLFPALINQFAILIHSDELDMTSDNFITFADTAYTYLSYIDHNLENPAYLRVIIQIWGILPLKTTNLSFAEPTVRLSAVTILKVALKNLSNLIVNMDPTEWPLIKDGLVLLMYIELLSSNRDFEFDSISAFVDDKIKTKPKQEIVHSLLEKLLESQKCIQRANWTE</sequence>
<accession>A0A821ZNH0</accession>
<dbReference type="AlphaFoldDB" id="A0A821ZNH0"/>
<proteinExistence type="predicted"/>